<protein>
    <submittedName>
        <fullName evidence="1">Uncharacterized protein</fullName>
    </submittedName>
</protein>
<name>A0A645HX44_9ZZZZ</name>
<evidence type="ECO:0000313" key="1">
    <source>
        <dbReference type="EMBL" id="MPN43156.1"/>
    </source>
</evidence>
<dbReference type="EMBL" id="VSSQ01101375">
    <property type="protein sequence ID" value="MPN43156.1"/>
    <property type="molecule type" value="Genomic_DNA"/>
</dbReference>
<proteinExistence type="predicted"/>
<dbReference type="AlphaFoldDB" id="A0A645HX44"/>
<reference evidence="1" key="1">
    <citation type="submission" date="2019-08" db="EMBL/GenBank/DDBJ databases">
        <authorList>
            <person name="Kucharzyk K."/>
            <person name="Murdoch R.W."/>
            <person name="Higgins S."/>
            <person name="Loffler F."/>
        </authorList>
    </citation>
    <scope>NUCLEOTIDE SEQUENCE</scope>
</reference>
<comment type="caution">
    <text evidence="1">The sequence shown here is derived from an EMBL/GenBank/DDBJ whole genome shotgun (WGS) entry which is preliminary data.</text>
</comment>
<gene>
    <name evidence="1" type="ORF">SDC9_190715</name>
</gene>
<accession>A0A645HX44</accession>
<organism evidence="1">
    <name type="scientific">bioreactor metagenome</name>
    <dbReference type="NCBI Taxonomy" id="1076179"/>
    <lineage>
        <taxon>unclassified sequences</taxon>
        <taxon>metagenomes</taxon>
        <taxon>ecological metagenomes</taxon>
    </lineage>
</organism>
<sequence>MLIVAPNGSVKLQIDLGTPKFSSVLFILIGRVAELDAVVYANIIAGAIPLKNCKGVTFASPQTVNE</sequence>